<dbReference type="Gene3D" id="3.20.20.190">
    <property type="entry name" value="Phosphatidylinositol (PI) phosphodiesterase"/>
    <property type="match status" value="3"/>
</dbReference>
<dbReference type="SMART" id="SM00148">
    <property type="entry name" value="PLCXc"/>
    <property type="match status" value="1"/>
</dbReference>
<organism evidence="6 7">
    <name type="scientific">Tenebrio molitor</name>
    <name type="common">Yellow mealworm beetle</name>
    <dbReference type="NCBI Taxonomy" id="7067"/>
    <lineage>
        <taxon>Eukaryota</taxon>
        <taxon>Metazoa</taxon>
        <taxon>Ecdysozoa</taxon>
        <taxon>Arthropoda</taxon>
        <taxon>Hexapoda</taxon>
        <taxon>Insecta</taxon>
        <taxon>Pterygota</taxon>
        <taxon>Neoptera</taxon>
        <taxon>Endopterygota</taxon>
        <taxon>Coleoptera</taxon>
        <taxon>Polyphaga</taxon>
        <taxon>Cucujiformia</taxon>
        <taxon>Tenebrionidae</taxon>
        <taxon>Tenebrio</taxon>
    </lineage>
</organism>
<reference evidence="6" key="1">
    <citation type="journal article" date="2020" name="J Insects Food Feed">
        <title>The yellow mealworm (Tenebrio molitor) genome: a resource for the emerging insects as food and feed industry.</title>
        <authorList>
            <person name="Eriksson T."/>
            <person name="Andere A."/>
            <person name="Kelstrup H."/>
            <person name="Emery V."/>
            <person name="Picard C."/>
        </authorList>
    </citation>
    <scope>NUCLEOTIDE SEQUENCE</scope>
    <source>
        <strain evidence="6">Stoneville</strain>
        <tissue evidence="6">Whole head</tissue>
    </source>
</reference>
<evidence type="ECO:0000259" key="5">
    <source>
        <dbReference type="PROSITE" id="PS51698"/>
    </source>
</evidence>
<dbReference type="Pfam" id="PF18391">
    <property type="entry name" value="CHIP_TPR_N"/>
    <property type="match status" value="1"/>
</dbReference>
<dbReference type="SMART" id="SM00028">
    <property type="entry name" value="TPR"/>
    <property type="match status" value="3"/>
</dbReference>
<dbReference type="Gene3D" id="1.25.40.10">
    <property type="entry name" value="Tetratricopeptide repeat domain"/>
    <property type="match status" value="1"/>
</dbReference>
<dbReference type="InterPro" id="IPR048325">
    <property type="entry name" value="ZSWIM3_N"/>
</dbReference>
<dbReference type="InterPro" id="IPR011990">
    <property type="entry name" value="TPR-like_helical_dom_sf"/>
</dbReference>
<protein>
    <submittedName>
        <fullName evidence="6">Uncharacterized protein</fullName>
    </submittedName>
</protein>
<sequence>MSKHMYSTANLTDKELKEQGNRLFSIRKYEEAINCYSKAIIKNPDVAHYFTNRALCYLKLCRWELACTDCRRALDMEPNLVKGHFFLGQALLETENYDEAIKHLMRASDLAKEQKLNFGDDIAAQLRSARKKRFSIQEEKRIAQEIDLLTYLTKLIKIDKETQIENVKKEGLENDEEQDKVREIEEECDSHLTELNALFVKVDEKRRKREVPDYLCGKISFEILQEPVITPSGITYDKKDLEEHLQVSLNQIMDVDITKNLEFWMTNLPQKLRTTPIIYLSIPGSHDSMTYDISEKSRVAPDAEPVIQKLKFLGPFLTAIMVKWSKTQLVTPTEQLCNGIRYFDLRIATKKHDAQFYFVHGLYSSEVSKVLEEVKVFLDTHPKEVVILDCQHFYAFQQCDHERLMYLLRSTFGHKLLPYMPHMEHISLQYMTTECHYQVVAIYRSDAARFGQPLLWPSACFPTPWANTDSVSKLIAFLVDKLQNRNNLVGFISQCVLTPTPWFIFKHLLSCLKNQCLVPLEKEKYKWLKNQRPGPGGVNIVISDFVDYDDGTFSKAVIGLNRKLLDGACSNENMEKSDCSLRLNDTFGSYEELREALDRYEKAKRVQFWKRDVKRIETAEHSAPRVYQIAKKYPELEYYSIRFSCIHGGQAFRPKNKFGHEKRRSRGTWKQDCKAEIIVGLTKERNRLVINKLVEEHNHDIPSTEVYKQFPKQRRTKDRGKVGKRGLVKSGANTKLPKNVLLEDVVKMTSFSRSNNLKKVANVLVEKYHCVVDLQTGDQDRVQGFFFQDQQMRRWFELFPEVLLLNGTYKLQNIGCCIYVICIENSVGTSDVIGAAVLTVEDKASVEWMVERFKERNPEWEKTSIVVTDRLSSEYKIAARHFPAAKRLICLSHAFQTFRKEVTATKLNITQTESEQCFDFFAKLTEAESDEEYSRILEDMDDTVPYVAAHYFYKNWHDLRAEWVKGLGANTRDFINSKLDSPNSKLKTTIGSCKTFSRFVDKLFLLLYIKRNDVKYELSRMITKVAGGDDLNAADKAYQQHLTPYAFDKVKSLLDECEKYISESAKDETLVVSETSCTCDFFTVVKLPCGHLLAHRRSLNLDLFDEVLFAQRWTRTRAQTAIEVEAPMLDAEETSEKSCEEKIAKAQAVCLSLAELCGDVPDRDFEERMELLAALVEFWRNGDKVTIERAGDDAEVVKIDHDYAVDRLNMTNLAQNLEHWMSVLPQRLKSIPINQLAIPGSHDSTTYGLTGSSEIAPDAKPTIQYLKFLQPVLGPFICKWSKTQAADVRAQLANGVRYFDLRIATREGDPAFYFVHNLYAEPVNDAFTAVRTFLNDHPREVVILDCQHFYKMALKDHHRFIELLVSAFRGKLLPFNSDMKHLTLNYITETCNSQVILIYRSSNVFKWFLWPSHSFPTPWPNTVSIPYLISFITGGLKQRDLSWGFVTQCVLTPTLWFACRFLFSSLKNRCVLPLEQEKYNWLKRQSPGVGGINIVISDFVEYKNYQMASLAQDLEFWMTRLPPRLKSTPIIQLAIPGSHDSTTHLLTKKSDVAPDADPIIRFLKFLKPILGPVVCRWSKTQAVDLKTQLQNGIRYFDLRIATKKTTSQFYFVHKLYAECVDCVLEQIKCFLDAHPEEIVILDCQHFYDLSAKDHERFIAFLVATFGPKLLPCGESMTHLTLDHITKKCSLKNKCALPLAPEKHNWLKRQSPGKGGINIVICDFVDYQAYQFCKEVVNLNLKLLETTDEEFPVTD</sequence>
<keyword evidence="1" id="KW-0479">Metal-binding</keyword>
<keyword evidence="1" id="KW-0862">Zinc</keyword>
<dbReference type="InterPro" id="IPR042158">
    <property type="entry name" value="PLCXD1/2/3"/>
</dbReference>
<dbReference type="PROSITE" id="PS50007">
    <property type="entry name" value="PIPLC_X_DOMAIN"/>
    <property type="match status" value="1"/>
</dbReference>
<feature type="domain" description="U-box" evidence="5">
    <location>
        <begin position="210"/>
        <end position="246"/>
    </location>
</feature>
<dbReference type="SUPFAM" id="SSF48452">
    <property type="entry name" value="TPR-like"/>
    <property type="match status" value="1"/>
</dbReference>
<accession>A0A8J6H7A5</accession>
<dbReference type="InterPro" id="IPR013083">
    <property type="entry name" value="Znf_RING/FYVE/PHD"/>
</dbReference>
<feature type="domain" description="SWIM-type" evidence="4">
    <location>
        <begin position="1060"/>
        <end position="1100"/>
    </location>
</feature>
<dbReference type="SMART" id="SM00504">
    <property type="entry name" value="Ubox"/>
    <property type="match status" value="1"/>
</dbReference>
<dbReference type="CDD" id="cd08616">
    <property type="entry name" value="PI-PLCXD1c"/>
    <property type="match status" value="2"/>
</dbReference>
<evidence type="ECO:0000259" key="4">
    <source>
        <dbReference type="PROSITE" id="PS50966"/>
    </source>
</evidence>
<dbReference type="GO" id="GO:0008081">
    <property type="term" value="F:phosphoric diester hydrolase activity"/>
    <property type="evidence" value="ECO:0007669"/>
    <property type="project" value="InterPro"/>
</dbReference>
<feature type="repeat" description="TPR" evidence="2">
    <location>
        <begin position="81"/>
        <end position="114"/>
    </location>
</feature>
<dbReference type="PROSITE" id="PS51698">
    <property type="entry name" value="U_BOX"/>
    <property type="match status" value="1"/>
</dbReference>
<dbReference type="PANTHER" id="PTHR13593">
    <property type="match status" value="1"/>
</dbReference>
<dbReference type="SUPFAM" id="SSF51695">
    <property type="entry name" value="PLC-like phosphodiesterases"/>
    <property type="match status" value="3"/>
</dbReference>
<dbReference type="Gene3D" id="3.30.40.10">
    <property type="entry name" value="Zinc/RING finger domain, C3HC4 (zinc finger)"/>
    <property type="match status" value="1"/>
</dbReference>
<evidence type="ECO:0000313" key="7">
    <source>
        <dbReference type="Proteomes" id="UP000719412"/>
    </source>
</evidence>
<evidence type="ECO:0000256" key="1">
    <source>
        <dbReference type="PROSITE-ProRule" id="PRU00325"/>
    </source>
</evidence>
<feature type="repeat" description="TPR" evidence="2">
    <location>
        <begin position="13"/>
        <end position="46"/>
    </location>
</feature>
<dbReference type="PANTHER" id="PTHR13593:SF113">
    <property type="entry name" value="SI:DKEY-266F7.9"/>
    <property type="match status" value="1"/>
</dbReference>
<dbReference type="Pfam" id="PF04564">
    <property type="entry name" value="U-box"/>
    <property type="match status" value="1"/>
</dbReference>
<evidence type="ECO:0000313" key="6">
    <source>
        <dbReference type="EMBL" id="KAH0809549.1"/>
    </source>
</evidence>
<dbReference type="Pfam" id="PF21056">
    <property type="entry name" value="ZSWIM1-3_RNaseH-like"/>
    <property type="match status" value="1"/>
</dbReference>
<keyword evidence="3" id="KW-0175">Coiled coil</keyword>
<dbReference type="Pfam" id="PF21599">
    <property type="entry name" value="ZSWIM3_N"/>
    <property type="match status" value="1"/>
</dbReference>
<dbReference type="InterPro" id="IPR007527">
    <property type="entry name" value="Znf_SWIM"/>
</dbReference>
<dbReference type="PROSITE" id="PS50966">
    <property type="entry name" value="ZF_SWIM"/>
    <property type="match status" value="1"/>
</dbReference>
<gene>
    <name evidence="6" type="ORF">GEV33_013247</name>
</gene>
<dbReference type="GO" id="GO:0004842">
    <property type="term" value="F:ubiquitin-protein transferase activity"/>
    <property type="evidence" value="ECO:0007669"/>
    <property type="project" value="InterPro"/>
</dbReference>
<keyword evidence="7" id="KW-1185">Reference proteome</keyword>
<proteinExistence type="predicted"/>
<dbReference type="GO" id="GO:0016567">
    <property type="term" value="P:protein ubiquitination"/>
    <property type="evidence" value="ECO:0007669"/>
    <property type="project" value="InterPro"/>
</dbReference>
<keyword evidence="1" id="KW-0863">Zinc-finger</keyword>
<dbReference type="InterPro" id="IPR041312">
    <property type="entry name" value="CHIP_TPR_N"/>
</dbReference>
<dbReference type="Gene3D" id="6.10.140.2020">
    <property type="match status" value="1"/>
</dbReference>
<dbReference type="Proteomes" id="UP000719412">
    <property type="component" value="Unassembled WGS sequence"/>
</dbReference>
<dbReference type="SUPFAM" id="SSF57850">
    <property type="entry name" value="RING/U-box"/>
    <property type="match status" value="1"/>
</dbReference>
<name>A0A8J6H7A5_TENMO</name>
<dbReference type="EMBL" id="JABDTM020028072">
    <property type="protein sequence ID" value="KAH0809549.1"/>
    <property type="molecule type" value="Genomic_DNA"/>
</dbReference>
<reference evidence="6" key="2">
    <citation type="submission" date="2021-08" db="EMBL/GenBank/DDBJ databases">
        <authorList>
            <person name="Eriksson T."/>
        </authorList>
    </citation>
    <scope>NUCLEOTIDE SEQUENCE</scope>
    <source>
        <strain evidence="6">Stoneville</strain>
        <tissue evidence="6">Whole head</tissue>
    </source>
</reference>
<dbReference type="GO" id="GO:0008270">
    <property type="term" value="F:zinc ion binding"/>
    <property type="evidence" value="ECO:0007669"/>
    <property type="project" value="UniProtKB-KW"/>
</dbReference>
<evidence type="ECO:0000256" key="2">
    <source>
        <dbReference type="PROSITE-ProRule" id="PRU00339"/>
    </source>
</evidence>
<dbReference type="InterPro" id="IPR019734">
    <property type="entry name" value="TPR_rpt"/>
</dbReference>
<evidence type="ECO:0000256" key="3">
    <source>
        <dbReference type="SAM" id="Coils"/>
    </source>
</evidence>
<dbReference type="PROSITE" id="PS50005">
    <property type="entry name" value="TPR"/>
    <property type="match status" value="2"/>
</dbReference>
<dbReference type="InterPro" id="IPR003613">
    <property type="entry name" value="Ubox_domain"/>
</dbReference>
<dbReference type="InterPro" id="IPR000909">
    <property type="entry name" value="PLipase_C_PInositol-sp_X_dom"/>
</dbReference>
<keyword evidence="2" id="KW-0802">TPR repeat</keyword>
<dbReference type="GO" id="GO:0006629">
    <property type="term" value="P:lipid metabolic process"/>
    <property type="evidence" value="ECO:0007669"/>
    <property type="project" value="InterPro"/>
</dbReference>
<comment type="caution">
    <text evidence="6">The sequence shown here is derived from an EMBL/GenBank/DDBJ whole genome shotgun (WGS) entry which is preliminary data.</text>
</comment>
<dbReference type="InterPro" id="IPR048324">
    <property type="entry name" value="ZSWIM1-3_RNaseH-like"/>
</dbReference>
<dbReference type="Pfam" id="PF12895">
    <property type="entry name" value="ANAPC3"/>
    <property type="match status" value="1"/>
</dbReference>
<feature type="coiled-coil region" evidence="3">
    <location>
        <begin position="167"/>
        <end position="194"/>
    </location>
</feature>
<dbReference type="InterPro" id="IPR051057">
    <property type="entry name" value="PI-PLC_domain"/>
</dbReference>
<dbReference type="InterPro" id="IPR017946">
    <property type="entry name" value="PLC-like_Pdiesterase_TIM-brl"/>
</dbReference>